<protein>
    <submittedName>
        <fullName evidence="4">TcpQ domain-containing protein</fullName>
    </submittedName>
</protein>
<gene>
    <name evidence="4" type="ORF">ACFQ2N_12220</name>
</gene>
<feature type="signal peptide" evidence="2">
    <location>
        <begin position="1"/>
        <end position="27"/>
    </location>
</feature>
<evidence type="ECO:0000256" key="2">
    <source>
        <dbReference type="SAM" id="SignalP"/>
    </source>
</evidence>
<sequence>MNTKNQSKLAATTLAITLMATSWASYAGFRVVDQVQPKAARPTPAATPAIAAEDQFGFSTGRPVVKESGLPRERDVRHGFGRDLPIALVLQQIVPKGWHTEVAPKGAATARVASWSGGKPWTDVLAAVATSTGTYVDLDWDRSSVVVTVPEKKAATQVASAVSAAPHSPKSPSMSAPGAASGAATAKAAPAQTREWVANHGESLRLTTERWAASAGWTVYWNLKNGADYETIAVRSQEDFLKALRQLYAPYMKAEGDRDRPLRVSAYPRQNIIVITE</sequence>
<dbReference type="Proteomes" id="UP001597033">
    <property type="component" value="Unassembled WGS sequence"/>
</dbReference>
<keyword evidence="2" id="KW-0732">Signal</keyword>
<organism evidence="4 5">
    <name type="scientific">Pseudoxanthomonas kaohsiungensis</name>
    <dbReference type="NCBI Taxonomy" id="283923"/>
    <lineage>
        <taxon>Bacteria</taxon>
        <taxon>Pseudomonadati</taxon>
        <taxon>Pseudomonadota</taxon>
        <taxon>Gammaproteobacteria</taxon>
        <taxon>Lysobacterales</taxon>
        <taxon>Lysobacteraceae</taxon>
        <taxon>Pseudoxanthomonas</taxon>
    </lineage>
</organism>
<evidence type="ECO:0000256" key="1">
    <source>
        <dbReference type="SAM" id="MobiDB-lite"/>
    </source>
</evidence>
<evidence type="ECO:0000313" key="5">
    <source>
        <dbReference type="Proteomes" id="UP001597033"/>
    </source>
</evidence>
<evidence type="ECO:0000259" key="3">
    <source>
        <dbReference type="Pfam" id="PF10671"/>
    </source>
</evidence>
<dbReference type="InterPro" id="IPR018927">
    <property type="entry name" value="Pilus_synth_Q_C"/>
</dbReference>
<dbReference type="EMBL" id="JBHTKN010000008">
    <property type="protein sequence ID" value="MFD1043109.1"/>
    <property type="molecule type" value="Genomic_DNA"/>
</dbReference>
<feature type="region of interest" description="Disordered" evidence="1">
    <location>
        <begin position="160"/>
        <end position="191"/>
    </location>
</feature>
<evidence type="ECO:0000313" key="4">
    <source>
        <dbReference type="EMBL" id="MFD1043109.1"/>
    </source>
</evidence>
<feature type="chain" id="PRO_5046558156" evidence="2">
    <location>
        <begin position="28"/>
        <end position="277"/>
    </location>
</feature>
<feature type="domain" description="Toxin co-regulated pilus biosynthesis protein Q C-terminal" evidence="3">
    <location>
        <begin position="195"/>
        <end position="277"/>
    </location>
</feature>
<dbReference type="Pfam" id="PF10671">
    <property type="entry name" value="TcpQ"/>
    <property type="match status" value="1"/>
</dbReference>
<comment type="caution">
    <text evidence="4">The sequence shown here is derived from an EMBL/GenBank/DDBJ whole genome shotgun (WGS) entry which is preliminary data.</text>
</comment>
<dbReference type="RefSeq" id="WP_162377160.1">
    <property type="nucleotide sequence ID" value="NZ_JBHTKN010000008.1"/>
</dbReference>
<reference evidence="5" key="1">
    <citation type="journal article" date="2019" name="Int. J. Syst. Evol. Microbiol.">
        <title>The Global Catalogue of Microorganisms (GCM) 10K type strain sequencing project: providing services to taxonomists for standard genome sequencing and annotation.</title>
        <authorList>
            <consortium name="The Broad Institute Genomics Platform"/>
            <consortium name="The Broad Institute Genome Sequencing Center for Infectious Disease"/>
            <person name="Wu L."/>
            <person name="Ma J."/>
        </authorList>
    </citation>
    <scope>NUCLEOTIDE SEQUENCE [LARGE SCALE GENOMIC DNA]</scope>
    <source>
        <strain evidence="5">CCUG 55854</strain>
    </source>
</reference>
<proteinExistence type="predicted"/>
<keyword evidence="5" id="KW-1185">Reference proteome</keyword>
<name>A0ABW3M0N9_9GAMM</name>
<accession>A0ABW3M0N9</accession>